<dbReference type="InterPro" id="IPR002328">
    <property type="entry name" value="ADH_Zn_CS"/>
</dbReference>
<keyword evidence="2 5" id="KW-0479">Metal-binding</keyword>
<keyword evidence="3 5" id="KW-0862">Zinc</keyword>
<evidence type="ECO:0000256" key="2">
    <source>
        <dbReference type="ARBA" id="ARBA00022723"/>
    </source>
</evidence>
<keyword evidence="4" id="KW-0560">Oxidoreductase</keyword>
<dbReference type="eggNOG" id="COG1064">
    <property type="taxonomic scope" value="Bacteria"/>
</dbReference>
<dbReference type="InterPro" id="IPR047109">
    <property type="entry name" value="CAD-like"/>
</dbReference>
<dbReference type="SMART" id="SM00829">
    <property type="entry name" value="PKS_ER"/>
    <property type="match status" value="1"/>
</dbReference>
<evidence type="ECO:0000313" key="8">
    <source>
        <dbReference type="EMBL" id="EYF02597.1"/>
    </source>
</evidence>
<keyword evidence="9" id="KW-1185">Reference proteome</keyword>
<dbReference type="STRING" id="1192034.CAP_6708"/>
<dbReference type="GO" id="GO:0008270">
    <property type="term" value="F:zinc ion binding"/>
    <property type="evidence" value="ECO:0007669"/>
    <property type="project" value="InterPro"/>
</dbReference>
<dbReference type="Proteomes" id="UP000019678">
    <property type="component" value="Unassembled WGS sequence"/>
</dbReference>
<evidence type="ECO:0000256" key="5">
    <source>
        <dbReference type="RuleBase" id="RU361277"/>
    </source>
</evidence>
<dbReference type="InterPro" id="IPR011032">
    <property type="entry name" value="GroES-like_sf"/>
</dbReference>
<dbReference type="FunFam" id="3.40.50.720:FF:000022">
    <property type="entry name" value="Cinnamyl alcohol dehydrogenase"/>
    <property type="match status" value="1"/>
</dbReference>
<evidence type="ECO:0000313" key="9">
    <source>
        <dbReference type="Proteomes" id="UP000019678"/>
    </source>
</evidence>
<comment type="cofactor">
    <cofactor evidence="1 5">
        <name>Zn(2+)</name>
        <dbReference type="ChEBI" id="CHEBI:29105"/>
    </cofactor>
</comment>
<dbReference type="InterPro" id="IPR036291">
    <property type="entry name" value="NAD(P)-bd_dom_sf"/>
</dbReference>
<dbReference type="PROSITE" id="PS00059">
    <property type="entry name" value="ADH_ZINC"/>
    <property type="match status" value="1"/>
</dbReference>
<reference evidence="8 9" key="1">
    <citation type="submission" date="2013-05" db="EMBL/GenBank/DDBJ databases">
        <title>Genome assembly of Chondromyces apiculatus DSM 436.</title>
        <authorList>
            <person name="Sharma G."/>
            <person name="Khatri I."/>
            <person name="Kaur C."/>
            <person name="Mayilraj S."/>
            <person name="Subramanian S."/>
        </authorList>
    </citation>
    <scope>NUCLEOTIDE SEQUENCE [LARGE SCALE GENOMIC DNA]</scope>
    <source>
        <strain evidence="8 9">DSM 436</strain>
    </source>
</reference>
<dbReference type="CDD" id="cd05283">
    <property type="entry name" value="CAD1"/>
    <property type="match status" value="1"/>
</dbReference>
<dbReference type="PANTHER" id="PTHR42683">
    <property type="entry name" value="ALDEHYDE REDUCTASE"/>
    <property type="match status" value="1"/>
</dbReference>
<evidence type="ECO:0000256" key="6">
    <source>
        <dbReference type="SAM" id="MobiDB-lite"/>
    </source>
</evidence>
<name>A0A017T0V2_9BACT</name>
<comment type="caution">
    <text evidence="8">The sequence shown here is derived from an EMBL/GenBank/DDBJ whole genome shotgun (WGS) entry which is preliminary data.</text>
</comment>
<dbReference type="Pfam" id="PF00107">
    <property type="entry name" value="ADH_zinc_N"/>
    <property type="match status" value="1"/>
</dbReference>
<dbReference type="InterPro" id="IPR013149">
    <property type="entry name" value="ADH-like_C"/>
</dbReference>
<evidence type="ECO:0000256" key="3">
    <source>
        <dbReference type="ARBA" id="ARBA00022833"/>
    </source>
</evidence>
<organism evidence="8 9">
    <name type="scientific">Chondromyces apiculatus DSM 436</name>
    <dbReference type="NCBI Taxonomy" id="1192034"/>
    <lineage>
        <taxon>Bacteria</taxon>
        <taxon>Pseudomonadati</taxon>
        <taxon>Myxococcota</taxon>
        <taxon>Polyangia</taxon>
        <taxon>Polyangiales</taxon>
        <taxon>Polyangiaceae</taxon>
        <taxon>Chondromyces</taxon>
    </lineage>
</organism>
<dbReference type="Gene3D" id="3.90.180.10">
    <property type="entry name" value="Medium-chain alcohol dehydrogenases, catalytic domain"/>
    <property type="match status" value="1"/>
</dbReference>
<dbReference type="Gene3D" id="3.40.50.720">
    <property type="entry name" value="NAD(P)-binding Rossmann-like Domain"/>
    <property type="match status" value="1"/>
</dbReference>
<evidence type="ECO:0000256" key="1">
    <source>
        <dbReference type="ARBA" id="ARBA00001947"/>
    </source>
</evidence>
<feature type="domain" description="Enoyl reductase (ER)" evidence="7">
    <location>
        <begin position="4"/>
        <end position="334"/>
    </location>
</feature>
<dbReference type="SUPFAM" id="SSF51735">
    <property type="entry name" value="NAD(P)-binding Rossmann-fold domains"/>
    <property type="match status" value="1"/>
</dbReference>
<dbReference type="SUPFAM" id="SSF50129">
    <property type="entry name" value="GroES-like"/>
    <property type="match status" value="1"/>
</dbReference>
<protein>
    <submittedName>
        <fullName evidence="8">Alcohol dehydrogenase</fullName>
    </submittedName>
</protein>
<comment type="similarity">
    <text evidence="5">Belongs to the zinc-containing alcohol dehydrogenase family.</text>
</comment>
<accession>A0A017T0V2</accession>
<evidence type="ECO:0000256" key="4">
    <source>
        <dbReference type="ARBA" id="ARBA00023002"/>
    </source>
</evidence>
<proteinExistence type="inferred from homology"/>
<dbReference type="AlphaFoldDB" id="A0A017T0V2"/>
<dbReference type="GO" id="GO:0008106">
    <property type="term" value="F:alcohol dehydrogenase (NADP+) activity"/>
    <property type="evidence" value="ECO:0007669"/>
    <property type="project" value="UniProtKB-ARBA"/>
</dbReference>
<feature type="region of interest" description="Disordered" evidence="6">
    <location>
        <begin position="1"/>
        <end position="20"/>
    </location>
</feature>
<sequence>MASSATSGLQPGTIERREPGADDVVIDITHCGVCHTDLSQTRNEWGGSVYPLVPGHEIVGVVRAVGAAVREFRVGERVGVGTFVDGGHSLGVCAREHEHRDHKHFVPTYNGKDHEGRPTYGGYAQSIVVKQGYVLHIPDGVPSDAAAPLLCAGITMYSPLRHWKAGPGKKVAVVGLGGLGHIAVKMAHAMGAEVTVLSQSLSKQADGARLGADHFHATSDPETFKKLADTFDLILVTVGATLDWNAYIGLLRMDGALVLLGIPSGPGSVDAFPLIASRKTLSGSGVGSIPECQEMLAFCAKHGIVSDIETIPIQQIESAFERLARGDVRYRFVIDMASLGK</sequence>
<gene>
    <name evidence="8" type="ORF">CAP_6708</name>
</gene>
<dbReference type="InterPro" id="IPR020843">
    <property type="entry name" value="ER"/>
</dbReference>
<dbReference type="EMBL" id="ASRX01000058">
    <property type="protein sequence ID" value="EYF02597.1"/>
    <property type="molecule type" value="Genomic_DNA"/>
</dbReference>
<feature type="compositionally biased region" description="Polar residues" evidence="6">
    <location>
        <begin position="1"/>
        <end position="10"/>
    </location>
</feature>
<evidence type="ECO:0000259" key="7">
    <source>
        <dbReference type="SMART" id="SM00829"/>
    </source>
</evidence>
<dbReference type="InterPro" id="IPR013154">
    <property type="entry name" value="ADH-like_N"/>
</dbReference>
<dbReference type="Pfam" id="PF08240">
    <property type="entry name" value="ADH_N"/>
    <property type="match status" value="1"/>
</dbReference>